<name>A0ABN1PWQ8_9PSEU</name>
<evidence type="ECO:0000313" key="1">
    <source>
        <dbReference type="EMBL" id="GAA0934462.1"/>
    </source>
</evidence>
<dbReference type="EMBL" id="BAAAHP010000071">
    <property type="protein sequence ID" value="GAA0934462.1"/>
    <property type="molecule type" value="Genomic_DNA"/>
</dbReference>
<keyword evidence="2" id="KW-1185">Reference proteome</keyword>
<protein>
    <submittedName>
        <fullName evidence="1">Uncharacterized protein</fullName>
    </submittedName>
</protein>
<reference evidence="1 2" key="1">
    <citation type="journal article" date="2019" name="Int. J. Syst. Evol. Microbiol.">
        <title>The Global Catalogue of Microorganisms (GCM) 10K type strain sequencing project: providing services to taxonomists for standard genome sequencing and annotation.</title>
        <authorList>
            <consortium name="The Broad Institute Genomics Platform"/>
            <consortium name="The Broad Institute Genome Sequencing Center for Infectious Disease"/>
            <person name="Wu L."/>
            <person name="Ma J."/>
        </authorList>
    </citation>
    <scope>NUCLEOTIDE SEQUENCE [LARGE SCALE GENOMIC DNA]</scope>
    <source>
        <strain evidence="1 2">JCM 11117</strain>
    </source>
</reference>
<gene>
    <name evidence="1" type="ORF">GCM10009559_25030</name>
</gene>
<sequence length="74" mass="8040">MGTGSNAVPEGHYEFRIVGRLPEQARDALHGMEVREVPAETVISGELDEDGGVQEVLSLIQSLGLHVRSVRRTS</sequence>
<proteinExistence type="predicted"/>
<comment type="caution">
    <text evidence="1">The sequence shown here is derived from an EMBL/GenBank/DDBJ whole genome shotgun (WGS) entry which is preliminary data.</text>
</comment>
<organism evidence="1 2">
    <name type="scientific">Pseudonocardia zijingensis</name>
    <dbReference type="NCBI Taxonomy" id="153376"/>
    <lineage>
        <taxon>Bacteria</taxon>
        <taxon>Bacillati</taxon>
        <taxon>Actinomycetota</taxon>
        <taxon>Actinomycetes</taxon>
        <taxon>Pseudonocardiales</taxon>
        <taxon>Pseudonocardiaceae</taxon>
        <taxon>Pseudonocardia</taxon>
    </lineage>
</organism>
<dbReference type="Proteomes" id="UP001499967">
    <property type="component" value="Unassembled WGS sequence"/>
</dbReference>
<dbReference type="RefSeq" id="WP_343941497.1">
    <property type="nucleotide sequence ID" value="NZ_BAAAHP010000071.1"/>
</dbReference>
<evidence type="ECO:0000313" key="2">
    <source>
        <dbReference type="Proteomes" id="UP001499967"/>
    </source>
</evidence>
<accession>A0ABN1PWQ8</accession>